<evidence type="ECO:0000256" key="8">
    <source>
        <dbReference type="ARBA" id="ARBA00022989"/>
    </source>
</evidence>
<feature type="region of interest" description="Disordered" evidence="10">
    <location>
        <begin position="1"/>
        <end position="48"/>
    </location>
</feature>
<evidence type="ECO:0000256" key="4">
    <source>
        <dbReference type="ARBA" id="ARBA00022692"/>
    </source>
</evidence>
<evidence type="ECO:0000256" key="2">
    <source>
        <dbReference type="ARBA" id="ARBA00009726"/>
    </source>
</evidence>
<feature type="transmembrane region" description="Helical" evidence="11">
    <location>
        <begin position="704"/>
        <end position="731"/>
    </location>
</feature>
<dbReference type="PROSITE" id="PS50893">
    <property type="entry name" value="ABC_TRANSPORTER_2"/>
    <property type="match status" value="2"/>
</dbReference>
<feature type="transmembrane region" description="Helical" evidence="11">
    <location>
        <begin position="797"/>
        <end position="824"/>
    </location>
</feature>
<dbReference type="PROSITE" id="PS00211">
    <property type="entry name" value="ABC_TRANSPORTER_1"/>
    <property type="match status" value="1"/>
</dbReference>
<dbReference type="CDD" id="cd18604">
    <property type="entry name" value="ABC_6TM_VMR1_D2_like"/>
    <property type="match status" value="1"/>
</dbReference>
<dbReference type="PRINTS" id="PR00081">
    <property type="entry name" value="GDHRDH"/>
</dbReference>
<feature type="transmembrane region" description="Helical" evidence="11">
    <location>
        <begin position="1344"/>
        <end position="1362"/>
    </location>
</feature>
<dbReference type="CDD" id="cd03244">
    <property type="entry name" value="ABCC_MRP_domain2"/>
    <property type="match status" value="1"/>
</dbReference>
<feature type="transmembrane region" description="Helical" evidence="11">
    <location>
        <begin position="396"/>
        <end position="417"/>
    </location>
</feature>
<reference evidence="14 15" key="1">
    <citation type="journal article" date="2024" name="Commun. Biol.">
        <title>Comparative genomic analysis of thermophilic fungi reveals convergent evolutionary adaptations and gene losses.</title>
        <authorList>
            <person name="Steindorff A.S."/>
            <person name="Aguilar-Pontes M.V."/>
            <person name="Robinson A.J."/>
            <person name="Andreopoulos B."/>
            <person name="LaButti K."/>
            <person name="Kuo A."/>
            <person name="Mondo S."/>
            <person name="Riley R."/>
            <person name="Otillar R."/>
            <person name="Haridas S."/>
            <person name="Lipzen A."/>
            <person name="Grimwood J."/>
            <person name="Schmutz J."/>
            <person name="Clum A."/>
            <person name="Reid I.D."/>
            <person name="Moisan M.C."/>
            <person name="Butler G."/>
            <person name="Nguyen T.T.M."/>
            <person name="Dewar K."/>
            <person name="Conant G."/>
            <person name="Drula E."/>
            <person name="Henrissat B."/>
            <person name="Hansel C."/>
            <person name="Singer S."/>
            <person name="Hutchinson M.I."/>
            <person name="de Vries R.P."/>
            <person name="Natvig D.O."/>
            <person name="Powell A.J."/>
            <person name="Tsang A."/>
            <person name="Grigoriev I.V."/>
        </authorList>
    </citation>
    <scope>NUCLEOTIDE SEQUENCE [LARGE SCALE GENOMIC DNA]</scope>
    <source>
        <strain evidence="14 15">CBS 620.91</strain>
    </source>
</reference>
<comment type="caution">
    <text evidence="14">The sequence shown here is derived from an EMBL/GenBank/DDBJ whole genome shotgun (WGS) entry which is preliminary data.</text>
</comment>
<feature type="compositionally biased region" description="Basic and acidic residues" evidence="10">
    <location>
        <begin position="906"/>
        <end position="920"/>
    </location>
</feature>
<feature type="domain" description="ABC transporter" evidence="12">
    <location>
        <begin position="1545"/>
        <end position="1840"/>
    </location>
</feature>
<dbReference type="InterPro" id="IPR020904">
    <property type="entry name" value="Sc_DH/Rdtase_CS"/>
</dbReference>
<feature type="transmembrane region" description="Helical" evidence="11">
    <location>
        <begin position="1368"/>
        <end position="1386"/>
    </location>
</feature>
<feature type="transmembrane region" description="Helical" evidence="11">
    <location>
        <begin position="581"/>
        <end position="602"/>
    </location>
</feature>
<dbReference type="SUPFAM" id="SSF51735">
    <property type="entry name" value="NAD(P)-binding Rossmann-fold domains"/>
    <property type="match status" value="1"/>
</dbReference>
<evidence type="ECO:0000256" key="9">
    <source>
        <dbReference type="ARBA" id="ARBA00023136"/>
    </source>
</evidence>
<dbReference type="Pfam" id="PF00005">
    <property type="entry name" value="ABC_tran"/>
    <property type="match status" value="2"/>
</dbReference>
<dbReference type="PROSITE" id="PS50929">
    <property type="entry name" value="ABC_TM1F"/>
    <property type="match status" value="2"/>
</dbReference>
<dbReference type="SMART" id="SM00382">
    <property type="entry name" value="AAA"/>
    <property type="match status" value="2"/>
</dbReference>
<dbReference type="Pfam" id="PF00106">
    <property type="entry name" value="adh_short"/>
    <property type="match status" value="1"/>
</dbReference>
<evidence type="ECO:0000256" key="5">
    <source>
        <dbReference type="ARBA" id="ARBA00022741"/>
    </source>
</evidence>
<dbReference type="InterPro" id="IPR050173">
    <property type="entry name" value="ABC_transporter_C-like"/>
</dbReference>
<evidence type="ECO:0000313" key="14">
    <source>
        <dbReference type="EMBL" id="KAL1841501.1"/>
    </source>
</evidence>
<dbReference type="PRINTS" id="PR00080">
    <property type="entry name" value="SDRFAMILY"/>
</dbReference>
<feature type="region of interest" description="Disordered" evidence="10">
    <location>
        <begin position="632"/>
        <end position="672"/>
    </location>
</feature>
<feature type="transmembrane region" description="Helical" evidence="11">
    <location>
        <begin position="437"/>
        <end position="456"/>
    </location>
</feature>
<organism evidence="14 15">
    <name type="scientific">Humicola insolens</name>
    <name type="common">Soft-rot fungus</name>
    <dbReference type="NCBI Taxonomy" id="85995"/>
    <lineage>
        <taxon>Eukaryota</taxon>
        <taxon>Fungi</taxon>
        <taxon>Dikarya</taxon>
        <taxon>Ascomycota</taxon>
        <taxon>Pezizomycotina</taxon>
        <taxon>Sordariomycetes</taxon>
        <taxon>Sordariomycetidae</taxon>
        <taxon>Sordariales</taxon>
        <taxon>Chaetomiaceae</taxon>
        <taxon>Mycothermus</taxon>
    </lineage>
</organism>
<proteinExistence type="inferred from homology"/>
<evidence type="ECO:0000256" key="1">
    <source>
        <dbReference type="ARBA" id="ARBA00004141"/>
    </source>
</evidence>
<keyword evidence="3" id="KW-0813">Transport</keyword>
<comment type="similarity">
    <text evidence="2">Belongs to the ABC transporter superfamily. ABCC family. Conjugate transporter (TC 3.A.1.208) subfamily.</text>
</comment>
<dbReference type="InterPro" id="IPR002347">
    <property type="entry name" value="SDR_fam"/>
</dbReference>
<feature type="region of interest" description="Disordered" evidence="10">
    <location>
        <begin position="899"/>
        <end position="920"/>
    </location>
</feature>
<dbReference type="InterPro" id="IPR011527">
    <property type="entry name" value="ABC1_TM_dom"/>
</dbReference>
<dbReference type="SUPFAM" id="SSF52540">
    <property type="entry name" value="P-loop containing nucleoside triphosphate hydrolases"/>
    <property type="match status" value="2"/>
</dbReference>
<feature type="domain" description="ABC transporter" evidence="12">
    <location>
        <begin position="900"/>
        <end position="1149"/>
    </location>
</feature>
<evidence type="ECO:0000256" key="10">
    <source>
        <dbReference type="SAM" id="MobiDB-lite"/>
    </source>
</evidence>
<dbReference type="CDD" id="cd18596">
    <property type="entry name" value="ABC_6TM_VMR1_D1_like"/>
    <property type="match status" value="1"/>
</dbReference>
<gene>
    <name evidence="14" type="ORF">VTJ49DRAFT_6992</name>
</gene>
<keyword evidence="5" id="KW-0547">Nucleotide-binding</keyword>
<feature type="domain" description="ABC transmembrane type-1" evidence="13">
    <location>
        <begin position="700"/>
        <end position="861"/>
    </location>
</feature>
<dbReference type="PROSITE" id="PS00061">
    <property type="entry name" value="ADH_SHORT"/>
    <property type="match status" value="1"/>
</dbReference>
<feature type="compositionally biased region" description="Basic and acidic residues" evidence="10">
    <location>
        <begin position="658"/>
        <end position="671"/>
    </location>
</feature>
<feature type="transmembrane region" description="Helical" evidence="11">
    <location>
        <begin position="1456"/>
        <end position="1476"/>
    </location>
</feature>
<keyword evidence="7" id="KW-0521">NADP</keyword>
<accession>A0ABR3VKR5</accession>
<dbReference type="Pfam" id="PF00664">
    <property type="entry name" value="ABC_membrane"/>
    <property type="match status" value="2"/>
</dbReference>
<feature type="compositionally biased region" description="Polar residues" evidence="10">
    <location>
        <begin position="644"/>
        <end position="655"/>
    </location>
</feature>
<keyword evidence="6" id="KW-0067">ATP-binding</keyword>
<dbReference type="InterPro" id="IPR036291">
    <property type="entry name" value="NAD(P)-bd_dom_sf"/>
</dbReference>
<feature type="transmembrane region" description="Helical" evidence="11">
    <location>
        <begin position="540"/>
        <end position="561"/>
    </location>
</feature>
<feature type="region of interest" description="Disordered" evidence="10">
    <location>
        <begin position="1839"/>
        <end position="1875"/>
    </location>
</feature>
<dbReference type="CDD" id="cd03250">
    <property type="entry name" value="ABCC_MRP_domain1"/>
    <property type="match status" value="1"/>
</dbReference>
<dbReference type="InterPro" id="IPR017871">
    <property type="entry name" value="ABC_transporter-like_CS"/>
</dbReference>
<dbReference type="SUPFAM" id="SSF90123">
    <property type="entry name" value="ABC transporter transmembrane region"/>
    <property type="match status" value="2"/>
</dbReference>
<sequence>MASKGQFESGHEIPVSSQQFPGLESKMPNPQPLFDEIPTDDGKSQKYKPAEKLKGKTAIITGGDSGIGRAAAILFAMEGASSLIAYLPEEEKDAQETKKRVESYGQQCHLLATDLRDKDNCKKVVEEAVKLFNGKIDILFNNAAYQMVVDDIQNLSDDQWLQTFNTNIHPYFFLAKYVLPHMTRGSTIINNASINAYIGRPDLLDYTSTKGAIISFTRGLANQQVSKGIRVNAVAPGPVWTPLIPSTMPREAQEQFTSPMGRPLQPSEVATAPGMMEPDIVHQLIRPVVTGLMLLLTGPSLAHFFKTRTRSGEGYIPLGQDESRYEDRDGIATEDSIRAYSDTRPRLALWITTIAGLGSSVASRVLALRSHGHGGVFSELAAWTETACWYQAKFRLTIFGLLSSLLIAISVALLHGYKAVEGLLGEGVDAVARALGLLNLLQLTAAVASALAFAGIPRRPDVYDANGLVDQQHTFSLLSVFTFSWNRSIFNVAKERQMNIHDIPNLDYITRSRYLQQRFLDKRTSGPLWKQLIKAHAGELALQWLLTLIIALLALFPQVVLYNFLSRIERSQQRESRDPTVFIWVFGLLLSQIFQVGVNNWLKWITASRLEIPVGSLLQSLVFSKALRQYETAPPGQNADKDSTSGTKATPQDSTGKPAKDGKAKKAKVSETRQSVVNHMKLDSGRVNIFCTYNNNFPMAIFKLIFAGGFAVKLMGWLPVVCGLAAGSLMVPISTMLSRRYTALHFGLMKYRDGKAHLLTEALQGMRQIRYSALEQHWEDKILASRNEELRQYWKVALWQCLVVFIVNLGPLLLASVTFTIYVWQRGTGIRASVIFTALGLFDQLDEAVALLPLLQMYLLEAWTSAVRLEKYFNQTDKEPVAEPGDSITFENATVAWPTLQDTDSPQEREGDEQQRETRSTLRDVTLDFPIGKLSVIAGKTGAGKSLLLAALLGEVKLLAGKVNMPPVPKIDENANFISEHDWIVPQLTAFVSQTPWVEGGTVKENIVFGLPFVAARYRKVIAACALEKDIELLVDGDETEVGPKGVTLSGGQRWRVALARALYSRAGILILDDVLSAVDAHVGRLIVDKALTGELARGRTRILATHHAELVLPYASYLVHLRSGMIEAVEHLSPVDEDPGATKDFQNGALTEVTDAALAGTLNGHSAENRSKKVKKDEEQRETGHVKWRVYKAYYKASGGAAAWLLGVGILILGHSLTVARNWSLKELSQQAATETVHLVSRATQLVTSFMYTEELISLRALGSQHGIFFWLGAYVVIEFLMLVVQIIRVIVFFLVGLRAARVLFERMTHAILRAPLRWLDTVPAGRILNRFTSDTFMVDRRLTNVAFTFLRNVLFLVVIIATSLSVSAYVIFFGVFLFILYVRVAQEYIMCAREVKRIGSVSHSPIYDQFSSVLSGLSTIRAFHRTKYYMDRMYGLIDNNAKAQWMLSLSSRWMAFRMGVLGALFVSVVANAVAFSRVDAALAGFSLAFALRYTNALTSLLQSMTSVELGFNACERILEYAEIDTEPEGGKDAPAAWPTEGRIEVENLTIRYADDLPPVLKNLNFTVGAGERIGIIGRTGAGKSTLAAVLFRLLEPVEGSVRVDNIDISTLKLSQLRSRLAIIPQDPFLFSGTLRSNLDMEGVLDDYELLEALKRVHLIEPDEGLESPTATAADLAVATGTPAAMSPLADSETTTQSSTMYDPEPTVIETDPAVLQPPQEARSIFTNLSTPISTGGANLSQGQRQLVCLARALLKRPKIVVLDEATSAVDCGTDSSIQESLRKEFAAAGCTVLVIAHRLSTVADFDKVLVLDKGRVAEFGTPRELLLAGMSKQAQARAVATKRADPDQDREGDVSTLQSEDGGDGDHEAEVDGTGAFWELVQKSAEKDKLLEMVLGPDKDSILGHVALVGGEEAPGEGSA</sequence>
<name>A0ABR3VKR5_HUMIN</name>
<evidence type="ECO:0000256" key="6">
    <source>
        <dbReference type="ARBA" id="ARBA00022840"/>
    </source>
</evidence>
<dbReference type="Gene3D" id="3.40.50.300">
    <property type="entry name" value="P-loop containing nucleotide triphosphate hydrolases"/>
    <property type="match status" value="2"/>
</dbReference>
<dbReference type="InterPro" id="IPR036640">
    <property type="entry name" value="ABC1_TM_sf"/>
</dbReference>
<keyword evidence="9 11" id="KW-0472">Membrane</keyword>
<dbReference type="Gene3D" id="1.20.1560.10">
    <property type="entry name" value="ABC transporter type 1, transmembrane domain"/>
    <property type="match status" value="2"/>
</dbReference>
<evidence type="ECO:0000313" key="15">
    <source>
        <dbReference type="Proteomes" id="UP001583172"/>
    </source>
</evidence>
<evidence type="ECO:0000256" key="3">
    <source>
        <dbReference type="ARBA" id="ARBA00022448"/>
    </source>
</evidence>
<comment type="subcellular location">
    <subcellularLocation>
        <location evidence="1">Membrane</location>
        <topology evidence="1">Multi-pass membrane protein</topology>
    </subcellularLocation>
</comment>
<evidence type="ECO:0000256" key="7">
    <source>
        <dbReference type="ARBA" id="ARBA00022857"/>
    </source>
</evidence>
<dbReference type="InterPro" id="IPR003439">
    <property type="entry name" value="ABC_transporter-like_ATP-bd"/>
</dbReference>
<feature type="transmembrane region" description="Helical" evidence="11">
    <location>
        <begin position="1198"/>
        <end position="1218"/>
    </location>
</feature>
<dbReference type="EMBL" id="JAZGSY010000073">
    <property type="protein sequence ID" value="KAL1841501.1"/>
    <property type="molecule type" value="Genomic_DNA"/>
</dbReference>
<feature type="compositionally biased region" description="Basic and acidic residues" evidence="10">
    <location>
        <begin position="1844"/>
        <end position="1855"/>
    </location>
</feature>
<keyword evidence="8 11" id="KW-1133">Transmembrane helix</keyword>
<evidence type="ECO:0000259" key="13">
    <source>
        <dbReference type="PROSITE" id="PS50929"/>
    </source>
</evidence>
<keyword evidence="4 11" id="KW-0812">Transmembrane</keyword>
<dbReference type="PANTHER" id="PTHR24223">
    <property type="entry name" value="ATP-BINDING CASSETTE SUB-FAMILY C"/>
    <property type="match status" value="1"/>
</dbReference>
<dbReference type="InterPro" id="IPR003593">
    <property type="entry name" value="AAA+_ATPase"/>
</dbReference>
<keyword evidence="15" id="KW-1185">Reference proteome</keyword>
<dbReference type="InterPro" id="IPR027417">
    <property type="entry name" value="P-loop_NTPase"/>
</dbReference>
<evidence type="ECO:0000259" key="12">
    <source>
        <dbReference type="PROSITE" id="PS50893"/>
    </source>
</evidence>
<dbReference type="Proteomes" id="UP001583172">
    <property type="component" value="Unassembled WGS sequence"/>
</dbReference>
<protein>
    <submittedName>
        <fullName evidence="14">Uncharacterized protein</fullName>
    </submittedName>
</protein>
<feature type="domain" description="ABC transmembrane type-1" evidence="13">
    <location>
        <begin position="1272"/>
        <end position="1511"/>
    </location>
</feature>
<dbReference type="PANTHER" id="PTHR24223:SF456">
    <property type="entry name" value="MULTIDRUG RESISTANCE-ASSOCIATED PROTEIN LETHAL(2)03659"/>
    <property type="match status" value="1"/>
</dbReference>
<dbReference type="Gene3D" id="3.40.50.720">
    <property type="entry name" value="NAD(P)-binding Rossmann-like Domain"/>
    <property type="match status" value="1"/>
</dbReference>
<feature type="transmembrane region" description="Helical" evidence="11">
    <location>
        <begin position="1269"/>
        <end position="1299"/>
    </location>
</feature>
<evidence type="ECO:0000256" key="11">
    <source>
        <dbReference type="SAM" id="Phobius"/>
    </source>
</evidence>